<dbReference type="OrthoDB" id="3542212at2759"/>
<gene>
    <name evidence="1" type="ORF">N7509_004446</name>
</gene>
<evidence type="ECO:0008006" key="3">
    <source>
        <dbReference type="Google" id="ProtNLM"/>
    </source>
</evidence>
<reference evidence="1" key="2">
    <citation type="journal article" date="2023" name="IMA Fungus">
        <title>Comparative genomic study of the Penicillium genus elucidates a diverse pangenome and 15 lateral gene transfer events.</title>
        <authorList>
            <person name="Petersen C."/>
            <person name="Sorensen T."/>
            <person name="Nielsen M.R."/>
            <person name="Sondergaard T.E."/>
            <person name="Sorensen J.L."/>
            <person name="Fitzpatrick D.A."/>
            <person name="Frisvad J.C."/>
            <person name="Nielsen K.L."/>
        </authorList>
    </citation>
    <scope>NUCLEOTIDE SEQUENCE</scope>
    <source>
        <strain evidence="1">IBT 29677</strain>
    </source>
</reference>
<dbReference type="Proteomes" id="UP001147747">
    <property type="component" value="Unassembled WGS sequence"/>
</dbReference>
<dbReference type="AlphaFoldDB" id="A0A9X0BCA8"/>
<dbReference type="InterPro" id="IPR011008">
    <property type="entry name" value="Dimeric_a/b-barrel"/>
</dbReference>
<accession>A0A9X0BCA8</accession>
<keyword evidence="2" id="KW-1185">Reference proteome</keyword>
<name>A0A9X0BCA8_9EURO</name>
<organism evidence="1 2">
    <name type="scientific">Penicillium cosmopolitanum</name>
    <dbReference type="NCBI Taxonomy" id="1131564"/>
    <lineage>
        <taxon>Eukaryota</taxon>
        <taxon>Fungi</taxon>
        <taxon>Dikarya</taxon>
        <taxon>Ascomycota</taxon>
        <taxon>Pezizomycotina</taxon>
        <taxon>Eurotiomycetes</taxon>
        <taxon>Eurotiomycetidae</taxon>
        <taxon>Eurotiales</taxon>
        <taxon>Aspergillaceae</taxon>
        <taxon>Penicillium</taxon>
    </lineage>
</organism>
<reference evidence="1" key="1">
    <citation type="submission" date="2022-12" db="EMBL/GenBank/DDBJ databases">
        <authorList>
            <person name="Petersen C."/>
        </authorList>
    </citation>
    <scope>NUCLEOTIDE SEQUENCE</scope>
    <source>
        <strain evidence="1">IBT 29677</strain>
    </source>
</reference>
<dbReference type="RefSeq" id="XP_056491817.1">
    <property type="nucleotide sequence ID" value="XM_056629083.1"/>
</dbReference>
<evidence type="ECO:0000313" key="2">
    <source>
        <dbReference type="Proteomes" id="UP001147747"/>
    </source>
</evidence>
<dbReference type="PANTHER" id="PTHR42052:SF1">
    <property type="entry name" value="ABM DOMAIN-CONTAINING PROTEIN"/>
    <property type="match status" value="1"/>
</dbReference>
<dbReference type="Gene3D" id="3.30.70.100">
    <property type="match status" value="2"/>
</dbReference>
<proteinExistence type="predicted"/>
<dbReference type="EMBL" id="JAPZBU010000005">
    <property type="protein sequence ID" value="KAJ5404575.1"/>
    <property type="molecule type" value="Genomic_DNA"/>
</dbReference>
<protein>
    <recommendedName>
        <fullName evidence="3">ABM domain-containing protein</fullName>
    </recommendedName>
</protein>
<sequence length="202" mass="23336">MPVTEIALLHLKTPTPSDPLKAVFHEAQQEQSQYSGHRVNFLRSLDDRSDFFLLGGWESVALHCGEWVTSEINQRLLAKLKDEVDIGYMFHLDVDPSTPIPVSAPVIRVARCFIEKENKEEFDRLFKAGLSDLENFTAPHPCFGGWRIDKEGEDEEFVLLSGWNSVEHHHEFYKSELSKEFAKTRSVIKNTEVKHVRLENWE</sequence>
<dbReference type="PANTHER" id="PTHR42052">
    <property type="entry name" value="ABM DOMAIN-CONTAINING PROTEIN"/>
    <property type="match status" value="1"/>
</dbReference>
<evidence type="ECO:0000313" key="1">
    <source>
        <dbReference type="EMBL" id="KAJ5404575.1"/>
    </source>
</evidence>
<dbReference type="SUPFAM" id="SSF54909">
    <property type="entry name" value="Dimeric alpha+beta barrel"/>
    <property type="match status" value="1"/>
</dbReference>
<dbReference type="GeneID" id="81368063"/>
<comment type="caution">
    <text evidence="1">The sequence shown here is derived from an EMBL/GenBank/DDBJ whole genome shotgun (WGS) entry which is preliminary data.</text>
</comment>